<sequence>MKNVTLILFIYFTSLDVLACSFMTGDLFKPNLERWEQHPGPAQLNENQEGDYWEPVPRPVISDIQISRASYKGNSSCDDAGIISFKVQVPESSTYELTEFGVYFHIIEGDLPDMIFPNIPLTGILKEEGHYFVFPWLDHRPSMQRPLNLTVEARFISNGLDLGNPSIFKIEQSDG</sequence>
<gene>
    <name evidence="1" type="ORF">ACFOHL_13025</name>
</gene>
<organism evidence="1 2">
    <name type="scientific">Agaribacter flavus</name>
    <dbReference type="NCBI Taxonomy" id="1902781"/>
    <lineage>
        <taxon>Bacteria</taxon>
        <taxon>Pseudomonadati</taxon>
        <taxon>Pseudomonadota</taxon>
        <taxon>Gammaproteobacteria</taxon>
        <taxon>Alteromonadales</taxon>
        <taxon>Alteromonadaceae</taxon>
        <taxon>Agaribacter</taxon>
    </lineage>
</organism>
<dbReference type="Proteomes" id="UP001595478">
    <property type="component" value="Unassembled WGS sequence"/>
</dbReference>
<comment type="caution">
    <text evidence="1">The sequence shown here is derived from an EMBL/GenBank/DDBJ whole genome shotgun (WGS) entry which is preliminary data.</text>
</comment>
<name>A0ABV7FTR3_9ALTE</name>
<evidence type="ECO:0000313" key="1">
    <source>
        <dbReference type="EMBL" id="MFC3122540.1"/>
    </source>
</evidence>
<keyword evidence="2" id="KW-1185">Reference proteome</keyword>
<proteinExistence type="predicted"/>
<dbReference type="EMBL" id="JBHRSW010000029">
    <property type="protein sequence ID" value="MFC3122540.1"/>
    <property type="molecule type" value="Genomic_DNA"/>
</dbReference>
<evidence type="ECO:0000313" key="2">
    <source>
        <dbReference type="Proteomes" id="UP001595478"/>
    </source>
</evidence>
<protein>
    <recommendedName>
        <fullName evidence="3">Lipoprotein</fullName>
    </recommendedName>
</protein>
<accession>A0ABV7FTR3</accession>
<evidence type="ECO:0008006" key="3">
    <source>
        <dbReference type="Google" id="ProtNLM"/>
    </source>
</evidence>
<dbReference type="RefSeq" id="WP_376920671.1">
    <property type="nucleotide sequence ID" value="NZ_JBHRSW010000029.1"/>
</dbReference>
<reference evidence="2" key="1">
    <citation type="journal article" date="2019" name="Int. J. Syst. Evol. Microbiol.">
        <title>The Global Catalogue of Microorganisms (GCM) 10K type strain sequencing project: providing services to taxonomists for standard genome sequencing and annotation.</title>
        <authorList>
            <consortium name="The Broad Institute Genomics Platform"/>
            <consortium name="The Broad Institute Genome Sequencing Center for Infectious Disease"/>
            <person name="Wu L."/>
            <person name="Ma J."/>
        </authorList>
    </citation>
    <scope>NUCLEOTIDE SEQUENCE [LARGE SCALE GENOMIC DNA]</scope>
    <source>
        <strain evidence="2">KCTC 52473</strain>
    </source>
</reference>